<dbReference type="GO" id="GO:0045179">
    <property type="term" value="C:apical cortex"/>
    <property type="evidence" value="ECO:0007669"/>
    <property type="project" value="UniProtKB-ARBA"/>
</dbReference>
<dbReference type="FunFam" id="2.10.25.10:FF:000117">
    <property type="entry name" value="Delta-like protein"/>
    <property type="match status" value="1"/>
</dbReference>
<dbReference type="InterPro" id="IPR009030">
    <property type="entry name" value="Growth_fac_rcpt_cys_sf"/>
</dbReference>
<evidence type="ECO:0000256" key="7">
    <source>
        <dbReference type="ARBA" id="ARBA00022989"/>
    </source>
</evidence>
<name>A0A7M7MJ83_VARDE</name>
<evidence type="ECO:0000259" key="15">
    <source>
        <dbReference type="PROSITE" id="PS50026"/>
    </source>
</evidence>
<dbReference type="InterPro" id="IPR001881">
    <property type="entry name" value="EGF-like_Ca-bd_dom"/>
</dbReference>
<feature type="domain" description="EGF-like" evidence="15">
    <location>
        <begin position="231"/>
        <end position="274"/>
    </location>
</feature>
<dbReference type="PROSITE" id="PS01187">
    <property type="entry name" value="EGF_CA"/>
    <property type="match status" value="3"/>
</dbReference>
<evidence type="ECO:0000256" key="9">
    <source>
        <dbReference type="ARBA" id="ARBA00023157"/>
    </source>
</evidence>
<feature type="domain" description="EGF-like" evidence="15">
    <location>
        <begin position="318"/>
        <end position="355"/>
    </location>
</feature>
<evidence type="ECO:0000256" key="1">
    <source>
        <dbReference type="ARBA" id="ARBA00004479"/>
    </source>
</evidence>
<dbReference type="SMART" id="SM00051">
    <property type="entry name" value="DSL"/>
    <property type="match status" value="1"/>
</dbReference>
<protein>
    <recommendedName>
        <fullName evidence="13">Delta-like protein</fullName>
    </recommendedName>
</protein>
<evidence type="ECO:0000259" key="17">
    <source>
        <dbReference type="PROSITE" id="PS51051"/>
    </source>
</evidence>
<keyword evidence="4 13" id="KW-0812">Transmembrane</keyword>
<evidence type="ECO:0000256" key="10">
    <source>
        <dbReference type="ARBA" id="ARBA00023180"/>
    </source>
</evidence>
<feature type="domain" description="EGF-like" evidence="15">
    <location>
        <begin position="642"/>
        <end position="679"/>
    </location>
</feature>
<feature type="domain" description="EGF-like" evidence="15">
    <location>
        <begin position="564"/>
        <end position="600"/>
    </location>
</feature>
<dbReference type="GO" id="GO:0050769">
    <property type="term" value="P:positive regulation of neurogenesis"/>
    <property type="evidence" value="ECO:0007669"/>
    <property type="project" value="UniProtKB-ARBA"/>
</dbReference>
<dbReference type="GO" id="GO:0005886">
    <property type="term" value="C:plasma membrane"/>
    <property type="evidence" value="ECO:0007669"/>
    <property type="project" value="UniProtKB-ARBA"/>
</dbReference>
<dbReference type="PROSITE" id="PS00022">
    <property type="entry name" value="EGF_1"/>
    <property type="match status" value="14"/>
</dbReference>
<feature type="disulfide bond" evidence="11">
    <location>
        <begin position="514"/>
        <end position="523"/>
    </location>
</feature>
<keyword evidence="7 13" id="KW-1133">Transmembrane helix</keyword>
<feature type="disulfide bond" evidence="11">
    <location>
        <begin position="629"/>
        <end position="638"/>
    </location>
</feature>
<dbReference type="FunFam" id="2.10.25.10:FF:000230">
    <property type="entry name" value="Delta-like protein"/>
    <property type="match status" value="1"/>
</dbReference>
<dbReference type="FunFam" id="2.10.25.10:FF:000125">
    <property type="entry name" value="Neurogenic locus notch protein-like"/>
    <property type="match status" value="1"/>
</dbReference>
<dbReference type="FunFam" id="2.10.25.10:FF:000122">
    <property type="entry name" value="Protein crumbs homolog 2"/>
    <property type="match status" value="1"/>
</dbReference>
<dbReference type="SUPFAM" id="SSF57184">
    <property type="entry name" value="Growth factor receptor domain"/>
    <property type="match status" value="2"/>
</dbReference>
<feature type="disulfide bond" evidence="12">
    <location>
        <begin position="75"/>
        <end position="84"/>
    </location>
</feature>
<feature type="domain" description="EGF-like" evidence="15">
    <location>
        <begin position="279"/>
        <end position="316"/>
    </location>
</feature>
<dbReference type="PANTHER" id="PTHR24033:SF193">
    <property type="entry name" value="NETRIN-G1-RELATED"/>
    <property type="match status" value="1"/>
</dbReference>
<feature type="disulfide bond" evidence="11">
    <location>
        <begin position="345"/>
        <end position="354"/>
    </location>
</feature>
<comment type="subcellular location">
    <subcellularLocation>
        <location evidence="1 13">Membrane</location>
        <topology evidence="1 13">Single-pass type I membrane protein</topology>
    </subcellularLocation>
</comment>
<feature type="domain" description="EGF-like" evidence="15">
    <location>
        <begin position="185"/>
        <end position="223"/>
    </location>
</feature>
<feature type="disulfide bond" evidence="11">
    <location>
        <begin position="438"/>
        <end position="447"/>
    </location>
</feature>
<feature type="domain" description="DSL" evidence="17">
    <location>
        <begin position="73"/>
        <end position="117"/>
    </location>
</feature>
<dbReference type="SUPFAM" id="SSF57196">
    <property type="entry name" value="EGF/Laminin"/>
    <property type="match status" value="7"/>
</dbReference>
<evidence type="ECO:0000313" key="18">
    <source>
        <dbReference type="EnsemblMetazoa" id="XP_022670149"/>
    </source>
</evidence>
<dbReference type="EnsemblMetazoa" id="XM_022814414">
    <property type="protein sequence ID" value="XP_022670149"/>
    <property type="gene ID" value="LOC111254002"/>
</dbReference>
<dbReference type="GO" id="GO:0005509">
    <property type="term" value="F:calcium ion binding"/>
    <property type="evidence" value="ECO:0007669"/>
    <property type="project" value="InterPro"/>
</dbReference>
<dbReference type="SMART" id="SM00181">
    <property type="entry name" value="EGF"/>
    <property type="match status" value="15"/>
</dbReference>
<keyword evidence="2 13" id="KW-0217">Developmental protein</keyword>
<dbReference type="GO" id="GO:0048666">
    <property type="term" value="P:neuron development"/>
    <property type="evidence" value="ECO:0007669"/>
    <property type="project" value="UniProtKB-ARBA"/>
</dbReference>
<accession>A0A7M7MJ83</accession>
<evidence type="ECO:0000313" key="19">
    <source>
        <dbReference type="Proteomes" id="UP000594260"/>
    </source>
</evidence>
<dbReference type="GO" id="GO:0048863">
    <property type="term" value="P:stem cell differentiation"/>
    <property type="evidence" value="ECO:0007669"/>
    <property type="project" value="UniProtKB-ARBA"/>
</dbReference>
<reference evidence="18" key="1">
    <citation type="submission" date="2021-01" db="UniProtKB">
        <authorList>
            <consortium name="EnsemblMetazoa"/>
        </authorList>
    </citation>
    <scope>IDENTIFICATION</scope>
</reference>
<dbReference type="FunFam" id="2.10.25.10:FF:000012">
    <property type="entry name" value="Delta-like protein"/>
    <property type="match status" value="1"/>
</dbReference>
<feature type="disulfide bond" evidence="11">
    <location>
        <begin position="568"/>
        <end position="578"/>
    </location>
</feature>
<dbReference type="PROSITE" id="PS50184">
    <property type="entry name" value="VWFC_2"/>
    <property type="match status" value="1"/>
</dbReference>
<dbReference type="SMART" id="SM00214">
    <property type="entry name" value="VWC"/>
    <property type="match status" value="1"/>
</dbReference>
<feature type="disulfide bond" evidence="11">
    <location>
        <begin position="213"/>
        <end position="222"/>
    </location>
</feature>
<organism evidence="18 19">
    <name type="scientific">Varroa destructor</name>
    <name type="common">Honeybee mite</name>
    <dbReference type="NCBI Taxonomy" id="109461"/>
    <lineage>
        <taxon>Eukaryota</taxon>
        <taxon>Metazoa</taxon>
        <taxon>Ecdysozoa</taxon>
        <taxon>Arthropoda</taxon>
        <taxon>Chelicerata</taxon>
        <taxon>Arachnida</taxon>
        <taxon>Acari</taxon>
        <taxon>Parasitiformes</taxon>
        <taxon>Mesostigmata</taxon>
        <taxon>Gamasina</taxon>
        <taxon>Dermanyssoidea</taxon>
        <taxon>Varroidae</taxon>
        <taxon>Varroa</taxon>
    </lineage>
</organism>
<dbReference type="InterPro" id="IPR000152">
    <property type="entry name" value="EGF-type_Asp/Asn_hydroxyl_site"/>
</dbReference>
<evidence type="ECO:0000256" key="14">
    <source>
        <dbReference type="SAM" id="Phobius"/>
    </source>
</evidence>
<dbReference type="GO" id="GO:0043208">
    <property type="term" value="F:glycosphingolipid binding"/>
    <property type="evidence" value="ECO:0007669"/>
    <property type="project" value="UniProtKB-ARBA"/>
</dbReference>
<feature type="domain" description="EGF-like" evidence="15">
    <location>
        <begin position="482"/>
        <end position="524"/>
    </location>
</feature>
<evidence type="ECO:0000256" key="4">
    <source>
        <dbReference type="ARBA" id="ARBA00022692"/>
    </source>
</evidence>
<dbReference type="GO" id="GO:0030097">
    <property type="term" value="P:hemopoiesis"/>
    <property type="evidence" value="ECO:0007669"/>
    <property type="project" value="UniProtKB-ARBA"/>
</dbReference>
<dbReference type="InterPro" id="IPR051830">
    <property type="entry name" value="NOTCH_homolog"/>
</dbReference>
<dbReference type="GO" id="GO:0042063">
    <property type="term" value="P:gliogenesis"/>
    <property type="evidence" value="ECO:0007669"/>
    <property type="project" value="UniProtKB-ARBA"/>
</dbReference>
<dbReference type="SMART" id="SM00179">
    <property type="entry name" value="EGF_CA"/>
    <property type="match status" value="11"/>
</dbReference>
<dbReference type="RefSeq" id="XP_022670149.1">
    <property type="nucleotide sequence ID" value="XM_022814414.1"/>
</dbReference>
<dbReference type="GO" id="GO:0016330">
    <property type="term" value="P:second mitotic wave involved in compound eye morphogenesis"/>
    <property type="evidence" value="ECO:0007669"/>
    <property type="project" value="UniProtKB-ARBA"/>
</dbReference>
<evidence type="ECO:0000256" key="5">
    <source>
        <dbReference type="ARBA" id="ARBA00022729"/>
    </source>
</evidence>
<dbReference type="Pfam" id="PF01414">
    <property type="entry name" value="DSL"/>
    <property type="match status" value="1"/>
</dbReference>
<dbReference type="FunFam" id="2.10.25.10:FF:000294">
    <property type="entry name" value="Delta-like protein"/>
    <property type="match status" value="1"/>
</dbReference>
<evidence type="ECO:0000256" key="12">
    <source>
        <dbReference type="PROSITE-ProRule" id="PRU00377"/>
    </source>
</evidence>
<dbReference type="CDD" id="cd00054">
    <property type="entry name" value="EGF_CA"/>
    <property type="match status" value="7"/>
</dbReference>
<feature type="disulfide bond" evidence="11">
    <location>
        <begin position="590"/>
        <end position="599"/>
    </location>
</feature>
<proteinExistence type="predicted"/>
<feature type="disulfide bond" evidence="11">
    <location>
        <begin position="745"/>
        <end position="754"/>
    </location>
</feature>
<dbReference type="InterPro" id="IPR001774">
    <property type="entry name" value="DSL"/>
</dbReference>
<dbReference type="FunFam" id="2.10.25.10:FF:000018">
    <property type="entry name" value="Delta-like 1"/>
    <property type="match status" value="1"/>
</dbReference>
<evidence type="ECO:0000256" key="3">
    <source>
        <dbReference type="ARBA" id="ARBA00022536"/>
    </source>
</evidence>
<dbReference type="GeneID" id="111254002"/>
<evidence type="ECO:0000256" key="11">
    <source>
        <dbReference type="PROSITE-ProRule" id="PRU00076"/>
    </source>
</evidence>
<dbReference type="Pfam" id="PF00008">
    <property type="entry name" value="EGF"/>
    <property type="match status" value="9"/>
</dbReference>
<feature type="disulfide bond" evidence="11">
    <location>
        <begin position="552"/>
        <end position="561"/>
    </location>
</feature>
<dbReference type="Gene3D" id="2.10.25.140">
    <property type="match status" value="1"/>
</dbReference>
<dbReference type="GO" id="GO:0000902">
    <property type="term" value="P:cell morphogenesis"/>
    <property type="evidence" value="ECO:0007669"/>
    <property type="project" value="UniProtKB-ARBA"/>
</dbReference>
<keyword evidence="10" id="KW-0325">Glycoprotein</keyword>
<sequence>MPVFNANTTRETFTLVLDIRHRDTKVHYTENDPLIDRVSYTGNISSSDDFKPIDTRHAKGLFNTANVNYGIRLRCAPNHYTKDCSRTCSPRDDKYGHWTCNQDGIKICADGWKDVQCDRPLCPKCNLMRGRCEAPGKCVCRDGWTGPDCNDCVPYPGCKHGTCDKDKPLTCECERNWGGHLCDLDLDVCGRIFPCQNGGICRNIAPNEYRCSCIEGFFGRNCEFDSNSKHLYRACERVDGSPVCANGGQCFEADNTSTGFRCECAQGWAGETCQQALTALPGCASNPCHHGGHCSEDSQGNAKCTCTPGWTGHHCQYDIDECSQFAPCSNGGRCVNIIGGYSCACQAGWHGVNCTRPVDTCHYLRCLNGGTCSSDPRSGQWQCTCPRGFSGRQCELRIGPCRPNPCNGGECQILTDGDLTSISVYEKSSSANSYRCTCPIGRFGKNCEHSEPGYRPQQTKLEYDGCLVAVRHQRFGRVEFLSTKICGPHGHCVSASEDRNSGGPARHGEFRCECDLGYAGEQCHINIDDCASSPCVNGGTCLDRVGSFTCACPRGFIGERCEQRVDPCDGSPCGLGECVPLKADDFYCRCPSGLKGPYCNLTTPSHCATSPCENGGTCQNIDSMFVCTCTSDFVGSRCQQRRRAPCEAGPCQNGATCVNVDDERYQCWCPDGFIGPLCEQNINDCLGATCFHNATCIDSVNRFSCLCTPGFSGADCRLDIDECLSAPCHGGGTCIDMVNDFRCVCPPGRTGRSCEVLLVQLASPTAICLYNERSHNVGDAWSEPKQCSTCRCLDGGQILCERQLCDTDECDLGQPDSSCSSTELECVYTEGETCFSPPCRPHSECRPRADARTITPMVFSKRCGPNDASGCPAKLALDFSKPTTDIENETGIRAIDGFTVESICAHVSRALSGHQGHQLAVGCVARSRTMLEVLLSPLHTGEELIAVLQAKRLADVIRTRTSNSSVLNSVSELGLYTLRPAASSAAQEAISVYLICISLLLLLLFLAILILAYKMCPRRQHSHVKTILHPLPTGANNLRLMQPPMRKINNLSPYDESNANLNISESGKEMADFSIGKSHSRCYYYSRNNFHDDLKKGKRVDIPRVPTSTAKEIKINDGETPPSLIVKNDCNC</sequence>
<keyword evidence="8 13" id="KW-0472">Membrane</keyword>
<comment type="caution">
    <text evidence="11">Lacks conserved residue(s) required for the propagation of feature annotation.</text>
</comment>
<keyword evidence="6 13" id="KW-0677">Repeat</keyword>
<keyword evidence="19" id="KW-1185">Reference proteome</keyword>
<dbReference type="PRINTS" id="PR00010">
    <property type="entry name" value="EGFBLOOD"/>
</dbReference>
<dbReference type="GO" id="GO:0035239">
    <property type="term" value="P:tube morphogenesis"/>
    <property type="evidence" value="ECO:0007669"/>
    <property type="project" value="UniProtKB-ARBA"/>
</dbReference>
<keyword evidence="5 13" id="KW-0732">Signal</keyword>
<dbReference type="PROSITE" id="PS51051">
    <property type="entry name" value="DSL"/>
    <property type="match status" value="1"/>
</dbReference>
<dbReference type="FunFam" id="2.10.25.10:FF:000472">
    <property type="entry name" value="Uncharacterized protein, isoform A"/>
    <property type="match status" value="1"/>
</dbReference>
<dbReference type="InterPro" id="IPR001007">
    <property type="entry name" value="VWF_dom"/>
</dbReference>
<dbReference type="GO" id="GO:0009986">
    <property type="term" value="C:cell surface"/>
    <property type="evidence" value="ECO:0007669"/>
    <property type="project" value="UniProtKB-ARBA"/>
</dbReference>
<feature type="disulfide bond" evidence="12">
    <location>
        <begin position="88"/>
        <end position="100"/>
    </location>
</feature>
<keyword evidence="3 11" id="KW-0245">EGF-like domain</keyword>
<dbReference type="GO" id="GO:0048646">
    <property type="term" value="P:anatomical structure formation involved in morphogenesis"/>
    <property type="evidence" value="ECO:0007669"/>
    <property type="project" value="UniProtKB-ARBA"/>
</dbReference>
<dbReference type="FunFam" id="2.10.25.10:FF:000100">
    <property type="entry name" value="neurogenic locus notch homolog protein 3"/>
    <property type="match status" value="1"/>
</dbReference>
<dbReference type="GO" id="GO:0007166">
    <property type="term" value="P:cell surface receptor signaling pathway"/>
    <property type="evidence" value="ECO:0007669"/>
    <property type="project" value="UniProtKB-ARBA"/>
</dbReference>
<dbReference type="GO" id="GO:0016318">
    <property type="term" value="P:ommatidial rotation"/>
    <property type="evidence" value="ECO:0007669"/>
    <property type="project" value="UniProtKB-ARBA"/>
</dbReference>
<feature type="domain" description="EGF-like" evidence="15">
    <location>
        <begin position="526"/>
        <end position="562"/>
    </location>
</feature>
<dbReference type="GO" id="GO:0019904">
    <property type="term" value="F:protein domain specific binding"/>
    <property type="evidence" value="ECO:0007669"/>
    <property type="project" value="UniProtKB-ARBA"/>
</dbReference>
<dbReference type="Pfam" id="PF21700">
    <property type="entry name" value="EGF_DL_JAG"/>
    <property type="match status" value="1"/>
</dbReference>
<dbReference type="Gene3D" id="2.10.25.10">
    <property type="entry name" value="Laminin"/>
    <property type="match status" value="12"/>
</dbReference>
<feature type="disulfide bond" evidence="11">
    <location>
        <begin position="385"/>
        <end position="394"/>
    </location>
</feature>
<feature type="disulfide bond" evidence="11">
    <location>
        <begin position="264"/>
        <end position="273"/>
    </location>
</feature>
<evidence type="ECO:0000256" key="13">
    <source>
        <dbReference type="RuleBase" id="RU280815"/>
    </source>
</evidence>
<dbReference type="FunFam" id="2.10.25.140:FF:000001">
    <property type="entry name" value="Delta-like protein"/>
    <property type="match status" value="1"/>
</dbReference>
<evidence type="ECO:0000256" key="2">
    <source>
        <dbReference type="ARBA" id="ARBA00022473"/>
    </source>
</evidence>
<feature type="transmembrane region" description="Helical" evidence="14">
    <location>
        <begin position="990"/>
        <end position="1013"/>
    </location>
</feature>
<keyword evidence="9 11" id="KW-1015">Disulfide bond</keyword>
<comment type="function">
    <text evidence="13">Putative Notch ligand involved in the mediation of Notch signaling.</text>
</comment>
<dbReference type="Proteomes" id="UP000594260">
    <property type="component" value="Unplaced"/>
</dbReference>
<feature type="domain" description="EGF-like" evidence="15">
    <location>
        <begin position="719"/>
        <end position="755"/>
    </location>
</feature>
<feature type="disulfide bond" evidence="11">
    <location>
        <begin position="707"/>
        <end position="716"/>
    </location>
</feature>
<feature type="domain" description="EGF-like" evidence="15">
    <location>
        <begin position="603"/>
        <end position="639"/>
    </location>
</feature>
<feature type="disulfide bond" evidence="11">
    <location>
        <begin position="306"/>
        <end position="315"/>
    </location>
</feature>
<dbReference type="InterPro" id="IPR018097">
    <property type="entry name" value="EGF_Ca-bd_CS"/>
</dbReference>
<feature type="domain" description="EGF-like" evidence="15">
    <location>
        <begin position="357"/>
        <end position="395"/>
    </location>
</feature>
<feature type="disulfide bond" evidence="11">
    <location>
        <begin position="366"/>
        <end position="383"/>
    </location>
</feature>
<dbReference type="GO" id="GO:0048056">
    <property type="term" value="P:R3/R4 cell differentiation"/>
    <property type="evidence" value="ECO:0007669"/>
    <property type="project" value="UniProtKB-ARBA"/>
</dbReference>
<feature type="disulfide bond" evidence="12">
    <location>
        <begin position="108"/>
        <end position="117"/>
    </location>
</feature>
<dbReference type="PANTHER" id="PTHR24033">
    <property type="entry name" value="EGF-LIKE DOMAIN-CONTAINING PROTEIN"/>
    <property type="match status" value="1"/>
</dbReference>
<dbReference type="GO" id="GO:0048018">
    <property type="term" value="F:receptor ligand activity"/>
    <property type="evidence" value="ECO:0007669"/>
    <property type="project" value="UniProtKB-ARBA"/>
</dbReference>
<dbReference type="InterPro" id="IPR000742">
    <property type="entry name" value="EGF"/>
</dbReference>
<feature type="domain" description="EGF-like" evidence="15">
    <location>
        <begin position="407"/>
        <end position="448"/>
    </location>
</feature>
<evidence type="ECO:0000259" key="16">
    <source>
        <dbReference type="PROSITE" id="PS50184"/>
    </source>
</evidence>
<dbReference type="AlphaFoldDB" id="A0A7M7MJ83"/>
<dbReference type="PROSITE" id="PS01186">
    <property type="entry name" value="EGF_2"/>
    <property type="match status" value="9"/>
</dbReference>
<evidence type="ECO:0000256" key="6">
    <source>
        <dbReference type="ARBA" id="ARBA00022737"/>
    </source>
</evidence>
<dbReference type="GO" id="GO:0030855">
    <property type="term" value="P:epithelial cell differentiation"/>
    <property type="evidence" value="ECO:0007669"/>
    <property type="project" value="UniProtKB-ARBA"/>
</dbReference>
<feature type="domain" description="EGF-like" evidence="15">
    <location>
        <begin position="681"/>
        <end position="717"/>
    </location>
</feature>
<evidence type="ECO:0000256" key="8">
    <source>
        <dbReference type="ARBA" id="ARBA00023136"/>
    </source>
</evidence>
<dbReference type="PROSITE" id="PS50026">
    <property type="entry name" value="EGF_3"/>
    <property type="match status" value="13"/>
</dbReference>
<feature type="domain" description="VWFC" evidence="16">
    <location>
        <begin position="766"/>
        <end position="840"/>
    </location>
</feature>
<feature type="disulfide bond" evidence="11">
    <location>
        <begin position="669"/>
        <end position="678"/>
    </location>
</feature>
<dbReference type="PROSITE" id="PS00010">
    <property type="entry name" value="ASX_HYDROXYL"/>
    <property type="match status" value="5"/>
</dbReference>
<dbReference type="GO" id="GO:0030718">
    <property type="term" value="P:germ-line stem cell population maintenance"/>
    <property type="evidence" value="ECO:0007669"/>
    <property type="project" value="UniProtKB-ARBA"/>
</dbReference>
<dbReference type="GO" id="GO:0046331">
    <property type="term" value="P:lateral inhibition"/>
    <property type="evidence" value="ECO:0007669"/>
    <property type="project" value="UniProtKB-ARBA"/>
</dbReference>